<name>A0A918XWI0_9PROT</name>
<protein>
    <submittedName>
        <fullName evidence="3">Uncharacterized protein</fullName>
    </submittedName>
</protein>
<keyword evidence="1" id="KW-0812">Transmembrane</keyword>
<dbReference type="GO" id="GO:0005230">
    <property type="term" value="F:extracellular ligand-gated monoatomic ion channel activity"/>
    <property type="evidence" value="ECO:0007669"/>
    <property type="project" value="InterPro"/>
</dbReference>
<feature type="signal peptide" evidence="2">
    <location>
        <begin position="1"/>
        <end position="24"/>
    </location>
</feature>
<evidence type="ECO:0000313" key="3">
    <source>
        <dbReference type="EMBL" id="GHD61596.1"/>
    </source>
</evidence>
<keyword evidence="2" id="KW-0732">Signal</keyword>
<dbReference type="RefSeq" id="WP_189994696.1">
    <property type="nucleotide sequence ID" value="NZ_BMZS01000013.1"/>
</dbReference>
<dbReference type="SUPFAM" id="SSF63712">
    <property type="entry name" value="Nicotinic receptor ligand binding domain-like"/>
    <property type="match status" value="1"/>
</dbReference>
<accession>A0A918XWI0</accession>
<dbReference type="AlphaFoldDB" id="A0A918XWI0"/>
<keyword evidence="4" id="KW-1185">Reference proteome</keyword>
<dbReference type="InterPro" id="IPR036734">
    <property type="entry name" value="Neur_chan_lig-bd_sf"/>
</dbReference>
<evidence type="ECO:0000256" key="2">
    <source>
        <dbReference type="SAM" id="SignalP"/>
    </source>
</evidence>
<feature type="transmembrane region" description="Helical" evidence="1">
    <location>
        <begin position="310"/>
        <end position="331"/>
    </location>
</feature>
<feature type="transmembrane region" description="Helical" evidence="1">
    <location>
        <begin position="238"/>
        <end position="256"/>
    </location>
</feature>
<proteinExistence type="predicted"/>
<comment type="caution">
    <text evidence="3">The sequence shown here is derived from an EMBL/GenBank/DDBJ whole genome shotgun (WGS) entry which is preliminary data.</text>
</comment>
<dbReference type="Proteomes" id="UP000630353">
    <property type="component" value="Unassembled WGS sequence"/>
</dbReference>
<gene>
    <name evidence="3" type="ORF">GCM10017083_49150</name>
</gene>
<evidence type="ECO:0000313" key="4">
    <source>
        <dbReference type="Proteomes" id="UP000630353"/>
    </source>
</evidence>
<sequence>MLRPLLHLARLLAFLTALAGPAHAAATQAAIPAAPGPREVTVGVYVSSLHGLDFARETFRTTFWLWASHDDPEFRPAAALEIVNAQTIQVEKEYREALPNGRFTDMIKVQAVLNQRWDVQDYPFDDQRPSIVVESVGSDATRLRLVPDARNSVIEPSLHVTGWTTGALALETADFLYRTNFGIEGAGYTAYSRLTASVAIERDGLRIFFTAFVGFFVAAALMLLVAATGAVETIRQAVGLRARLGLATAAIFAAVGNKYVLDASLPFGGSFSLADVIELATFAMIAFVLLVAVVAEWADARHRPDVATRVSWIGLVAFVAVQFALTGWYVVDAAA</sequence>
<dbReference type="EMBL" id="BMZS01000013">
    <property type="protein sequence ID" value="GHD61596.1"/>
    <property type="molecule type" value="Genomic_DNA"/>
</dbReference>
<dbReference type="GO" id="GO:0016020">
    <property type="term" value="C:membrane"/>
    <property type="evidence" value="ECO:0007669"/>
    <property type="project" value="InterPro"/>
</dbReference>
<keyword evidence="1" id="KW-1133">Transmembrane helix</keyword>
<reference evidence="3" key="1">
    <citation type="journal article" date="2014" name="Int. J. Syst. Evol. Microbiol.">
        <title>Complete genome sequence of Corynebacterium casei LMG S-19264T (=DSM 44701T), isolated from a smear-ripened cheese.</title>
        <authorList>
            <consortium name="US DOE Joint Genome Institute (JGI-PGF)"/>
            <person name="Walter F."/>
            <person name="Albersmeier A."/>
            <person name="Kalinowski J."/>
            <person name="Ruckert C."/>
        </authorList>
    </citation>
    <scope>NUCLEOTIDE SEQUENCE</scope>
    <source>
        <strain evidence="3">KCTC 42651</strain>
    </source>
</reference>
<feature type="transmembrane region" description="Helical" evidence="1">
    <location>
        <begin position="207"/>
        <end position="231"/>
    </location>
</feature>
<evidence type="ECO:0000256" key="1">
    <source>
        <dbReference type="SAM" id="Phobius"/>
    </source>
</evidence>
<dbReference type="Gene3D" id="2.70.170.10">
    <property type="entry name" value="Neurotransmitter-gated ion-channel ligand-binding domain"/>
    <property type="match status" value="1"/>
</dbReference>
<reference evidence="3" key="2">
    <citation type="submission" date="2020-09" db="EMBL/GenBank/DDBJ databases">
        <authorList>
            <person name="Sun Q."/>
            <person name="Kim S."/>
        </authorList>
    </citation>
    <scope>NUCLEOTIDE SEQUENCE</scope>
    <source>
        <strain evidence="3">KCTC 42651</strain>
    </source>
</reference>
<feature type="transmembrane region" description="Helical" evidence="1">
    <location>
        <begin position="276"/>
        <end position="298"/>
    </location>
</feature>
<organism evidence="3 4">
    <name type="scientific">Thalassobaculum fulvum</name>
    <dbReference type="NCBI Taxonomy" id="1633335"/>
    <lineage>
        <taxon>Bacteria</taxon>
        <taxon>Pseudomonadati</taxon>
        <taxon>Pseudomonadota</taxon>
        <taxon>Alphaproteobacteria</taxon>
        <taxon>Rhodospirillales</taxon>
        <taxon>Thalassobaculaceae</taxon>
        <taxon>Thalassobaculum</taxon>
    </lineage>
</organism>
<feature type="chain" id="PRO_5036765595" evidence="2">
    <location>
        <begin position="25"/>
        <end position="335"/>
    </location>
</feature>
<keyword evidence="1" id="KW-0472">Membrane</keyword>